<evidence type="ECO:0000313" key="1">
    <source>
        <dbReference type="EMBL" id="KAF7776861.1"/>
    </source>
</evidence>
<comment type="caution">
    <text evidence="1">The sequence shown here is derived from an EMBL/GenBank/DDBJ whole genome shotgun (WGS) entry which is preliminary data.</text>
</comment>
<reference evidence="1 2" key="1">
    <citation type="journal article" name="Sci. Rep.">
        <title>Telomere-to-telomere assembled and centromere annotated genomes of the two main subspecies of the button mushroom Agaricus bisporus reveal especially polymorphic chromosome ends.</title>
        <authorList>
            <person name="Sonnenberg A.S.M."/>
            <person name="Sedaghat-Telgerd N."/>
            <person name="Lavrijssen B."/>
            <person name="Ohm R.A."/>
            <person name="Hendrickx P.M."/>
            <person name="Scholtmeijer K."/>
            <person name="Baars J.J.P."/>
            <person name="van Peer A."/>
        </authorList>
    </citation>
    <scope>NUCLEOTIDE SEQUENCE [LARGE SCALE GENOMIC DNA]</scope>
    <source>
        <strain evidence="1 2">H119_p4</strain>
    </source>
</reference>
<protein>
    <submittedName>
        <fullName evidence="1">Uncharacterized protein</fullName>
    </submittedName>
</protein>
<name>A0A8H7F4W6_AGABI</name>
<accession>A0A8H7F4W6</accession>
<proteinExistence type="predicted"/>
<evidence type="ECO:0000313" key="2">
    <source>
        <dbReference type="Proteomes" id="UP000629468"/>
    </source>
</evidence>
<dbReference type="Proteomes" id="UP000629468">
    <property type="component" value="Unassembled WGS sequence"/>
</dbReference>
<sequence length="68" mass="7749">MEATAMMTPSDFYPYDAHRTKYTSIGPVYDSVHANFPKSINSFSHRPLFPVDMLFHSALSSPRIILRS</sequence>
<dbReference type="EMBL" id="JABXXO010000006">
    <property type="protein sequence ID" value="KAF7776861.1"/>
    <property type="molecule type" value="Genomic_DNA"/>
</dbReference>
<gene>
    <name evidence="1" type="ORF">Agabi119p4_5254</name>
</gene>
<organism evidence="1 2">
    <name type="scientific">Agaricus bisporus var. burnettii</name>
    <dbReference type="NCBI Taxonomy" id="192524"/>
    <lineage>
        <taxon>Eukaryota</taxon>
        <taxon>Fungi</taxon>
        <taxon>Dikarya</taxon>
        <taxon>Basidiomycota</taxon>
        <taxon>Agaricomycotina</taxon>
        <taxon>Agaricomycetes</taxon>
        <taxon>Agaricomycetidae</taxon>
        <taxon>Agaricales</taxon>
        <taxon>Agaricineae</taxon>
        <taxon>Agaricaceae</taxon>
        <taxon>Agaricus</taxon>
    </lineage>
</organism>
<dbReference type="AlphaFoldDB" id="A0A8H7F4W6"/>